<organism evidence="1 2">
    <name type="scientific">Trichomonas vaginalis (strain ATCC PRA-98 / G3)</name>
    <dbReference type="NCBI Taxonomy" id="412133"/>
    <lineage>
        <taxon>Eukaryota</taxon>
        <taxon>Metamonada</taxon>
        <taxon>Parabasalia</taxon>
        <taxon>Trichomonadida</taxon>
        <taxon>Trichomonadidae</taxon>
        <taxon>Trichomonas</taxon>
    </lineage>
</organism>
<gene>
    <name evidence="1" type="ORF">TVAG_291990</name>
</gene>
<keyword evidence="2" id="KW-1185">Reference proteome</keyword>
<dbReference type="EMBL" id="DS113233">
    <property type="protein sequence ID" value="EAY17246.1"/>
    <property type="molecule type" value="Genomic_DNA"/>
</dbReference>
<dbReference type="Proteomes" id="UP000001542">
    <property type="component" value="Unassembled WGS sequence"/>
</dbReference>
<dbReference type="RefSeq" id="XP_001329469.1">
    <property type="nucleotide sequence ID" value="XM_001329434.1"/>
</dbReference>
<dbReference type="SMR" id="A2DQX9"/>
<reference evidence="1" key="1">
    <citation type="submission" date="2006-10" db="EMBL/GenBank/DDBJ databases">
        <authorList>
            <person name="Amadeo P."/>
            <person name="Zhao Q."/>
            <person name="Wortman J."/>
            <person name="Fraser-Liggett C."/>
            <person name="Carlton J."/>
        </authorList>
    </citation>
    <scope>NUCLEOTIDE SEQUENCE</scope>
    <source>
        <strain evidence="1">G3</strain>
    </source>
</reference>
<accession>A2DQX9</accession>
<dbReference type="KEGG" id="tva:4775262"/>
<evidence type="ECO:0000313" key="2">
    <source>
        <dbReference type="Proteomes" id="UP000001542"/>
    </source>
</evidence>
<protein>
    <submittedName>
        <fullName evidence="1">Uncharacterized protein</fullName>
    </submittedName>
</protein>
<dbReference type="InParanoid" id="A2DQX9"/>
<reference evidence="1" key="2">
    <citation type="journal article" date="2007" name="Science">
        <title>Draft genome sequence of the sexually transmitted pathogen Trichomonas vaginalis.</title>
        <authorList>
            <person name="Carlton J.M."/>
            <person name="Hirt R.P."/>
            <person name="Silva J.C."/>
            <person name="Delcher A.L."/>
            <person name="Schatz M."/>
            <person name="Zhao Q."/>
            <person name="Wortman J.R."/>
            <person name="Bidwell S.L."/>
            <person name="Alsmark U.C.M."/>
            <person name="Besteiro S."/>
            <person name="Sicheritz-Ponten T."/>
            <person name="Noel C.J."/>
            <person name="Dacks J.B."/>
            <person name="Foster P.G."/>
            <person name="Simillion C."/>
            <person name="Van de Peer Y."/>
            <person name="Miranda-Saavedra D."/>
            <person name="Barton G.J."/>
            <person name="Westrop G.D."/>
            <person name="Mueller S."/>
            <person name="Dessi D."/>
            <person name="Fiori P.L."/>
            <person name="Ren Q."/>
            <person name="Paulsen I."/>
            <person name="Zhang H."/>
            <person name="Bastida-Corcuera F.D."/>
            <person name="Simoes-Barbosa A."/>
            <person name="Brown M.T."/>
            <person name="Hayes R.D."/>
            <person name="Mukherjee M."/>
            <person name="Okumura C.Y."/>
            <person name="Schneider R."/>
            <person name="Smith A.J."/>
            <person name="Vanacova S."/>
            <person name="Villalvazo M."/>
            <person name="Haas B.J."/>
            <person name="Pertea M."/>
            <person name="Feldblyum T.V."/>
            <person name="Utterback T.R."/>
            <person name="Shu C.L."/>
            <person name="Osoegawa K."/>
            <person name="de Jong P.J."/>
            <person name="Hrdy I."/>
            <person name="Horvathova L."/>
            <person name="Zubacova Z."/>
            <person name="Dolezal P."/>
            <person name="Malik S.B."/>
            <person name="Logsdon J.M. Jr."/>
            <person name="Henze K."/>
            <person name="Gupta A."/>
            <person name="Wang C.C."/>
            <person name="Dunne R.L."/>
            <person name="Upcroft J.A."/>
            <person name="Upcroft P."/>
            <person name="White O."/>
            <person name="Salzberg S.L."/>
            <person name="Tang P."/>
            <person name="Chiu C.-H."/>
            <person name="Lee Y.-S."/>
            <person name="Embley T.M."/>
            <person name="Coombs G.H."/>
            <person name="Mottram J.C."/>
            <person name="Tachezy J."/>
            <person name="Fraser-Liggett C.M."/>
            <person name="Johnson P.J."/>
        </authorList>
    </citation>
    <scope>NUCLEOTIDE SEQUENCE [LARGE SCALE GENOMIC DNA]</scope>
    <source>
        <strain evidence="1">G3</strain>
    </source>
</reference>
<dbReference type="InterPro" id="IPR016024">
    <property type="entry name" value="ARM-type_fold"/>
</dbReference>
<dbReference type="AlphaFoldDB" id="A2DQX9"/>
<sequence length="1259" mass="142653">MEKKQPSNYFLRLLQGLSNKSSNIRYTSKFALRKICSNNPSIFFTEFNYYIKDVKTLEPKPLTEFANALTAVSPSDDTYLSQLHSIMVNIENICNSQDVISSTSEIIDVATNFFNLKPALLPILSNPSKNLQVLTTLAVSQMITLGNENQAKKFYSVLLSSNCETNYHKFARARLIAAMCMHPELIPQDLKDSIQKSSELIIDLFCENCQTVFAPFIPTIISSYPPPKDKHSAIFKKFVEYISKFSNIAVYIIPAAVSISDNSEAESLSLSEALIPILSIVPFHFTSTLPDDAAVNGFNVAVRAISTFITPETSQRITKFLINSAINGELEQRLGFHYALTCLVKLNAELDYQEIKQCFHRVFTPLEAGTLAELALALLAGGHHIMSWTDMVMLFEDCFSASNTISEQFVIDASALLGKHIDAPVSDVLTFFSHCVYERFKFAQVHFSILNTFFNKNSVKLSDFPPLLTMHMLLFIQYYPDLSQKQLKDICPLVGDVSSFLTSIDPNQHSIALRSMLKRFGNNEQCRNIIFDFINQLTWRCSKQEASNNVIKVMNIIGNNAEKMSEVISSLYAAFAYVDVHLATQSLQTYTTNQSRGWFLFSSSTKTNSSIRLVFLTLSKLKRHVTPFIQFATEHLPDPSNVEQCTEIISILAKVLKNSQEIQSEFPPKCCLFDFVMSLKYMSNDDIYRCIGELITISPIWQIEHIPFATGIILNAKEITNDLLFMLKRTLMIAETPSDIQLLIEPFVQKTTDSIYFQLLLSILEALTGDEHTNPDFPTLNYNCSSKLDNINGGFDRFLSLIAKIVGYYIPIFEKSHIAIEYILRIMGRLTKKIEVRTHLPLQEAVHCVAVSFNSQCILDAATLFCENFTIASITAFLILFKERENELLECAQTFIIKIFQERPDSAALVFDSSETLAKAATALLEINHLSLLQNVLKKSTFNKQIIETLLEYVLTKHEMIVKLCEETDITKDLIDIKRPEVQYAFVMHNENYEIDVDTWDTSKSMKFIELIKSSLEKVTDDIKIRFAKQTARIRDEEVVPLCVAIFEPYFKGENLSEVMPYLDPFARSTSMIPFITKSLPDGKIYRAALTICLSKPTTLPLIFNQIPKVLEWILKHQKIVKVLRKQKDVAMLKPYLPVIVANSLTQDQLLQKEIVYLIHEITGFNCPPPTSFVGLFEICESVKFCDPDPECVVSLMKRSRQGDFAALIVICFIAHKSLLEKENYNEAQTIANSLLEKDSEEAQTAAFLCLSCFPIQNL</sequence>
<dbReference type="VEuPathDB" id="TrichDB:TVAGG3_0936600"/>
<dbReference type="OrthoDB" id="10595935at2759"/>
<evidence type="ECO:0000313" key="1">
    <source>
        <dbReference type="EMBL" id="EAY17246.1"/>
    </source>
</evidence>
<proteinExistence type="predicted"/>
<dbReference type="SUPFAM" id="SSF48371">
    <property type="entry name" value="ARM repeat"/>
    <property type="match status" value="1"/>
</dbReference>
<dbReference type="VEuPathDB" id="TrichDB:TVAG_291990"/>
<name>A2DQX9_TRIV3</name>